<dbReference type="RefSeq" id="WP_237872378.1">
    <property type="nucleotide sequence ID" value="NZ_JAKLTR010000007.1"/>
</dbReference>
<comment type="caution">
    <text evidence="1">The sequence shown here is derived from an EMBL/GenBank/DDBJ whole genome shotgun (WGS) entry which is preliminary data.</text>
</comment>
<evidence type="ECO:0000313" key="1">
    <source>
        <dbReference type="EMBL" id="MCG2615224.1"/>
    </source>
</evidence>
<accession>A0ABS9KSD3</accession>
<dbReference type="EMBL" id="JAKLTR010000007">
    <property type="protein sequence ID" value="MCG2615224.1"/>
    <property type="molecule type" value="Genomic_DNA"/>
</dbReference>
<protein>
    <submittedName>
        <fullName evidence="1">Uncharacterized protein</fullName>
    </submittedName>
</protein>
<dbReference type="Proteomes" id="UP001165367">
    <property type="component" value="Unassembled WGS sequence"/>
</dbReference>
<proteinExistence type="predicted"/>
<keyword evidence="2" id="KW-1185">Reference proteome</keyword>
<organism evidence="1 2">
    <name type="scientific">Terrimonas ginsenosidimutans</name>
    <dbReference type="NCBI Taxonomy" id="2908004"/>
    <lineage>
        <taxon>Bacteria</taxon>
        <taxon>Pseudomonadati</taxon>
        <taxon>Bacteroidota</taxon>
        <taxon>Chitinophagia</taxon>
        <taxon>Chitinophagales</taxon>
        <taxon>Chitinophagaceae</taxon>
        <taxon>Terrimonas</taxon>
    </lineage>
</organism>
<name>A0ABS9KSD3_9BACT</name>
<gene>
    <name evidence="1" type="ORF">LZZ85_13065</name>
</gene>
<evidence type="ECO:0000313" key="2">
    <source>
        <dbReference type="Proteomes" id="UP001165367"/>
    </source>
</evidence>
<reference evidence="1" key="1">
    <citation type="submission" date="2022-01" db="EMBL/GenBank/DDBJ databases">
        <authorList>
            <person name="Jo J.-H."/>
            <person name="Im W.-T."/>
        </authorList>
    </citation>
    <scope>NUCLEOTIDE SEQUENCE</scope>
    <source>
        <strain evidence="1">NA20</strain>
    </source>
</reference>
<sequence>MTWATLKYGVASGDYDTYSGAGKRRPDSQLGGIQGEILRARYPQLMIRQITKRILPAKEMAHLYERYLVSQYQLAHNGENPPEQGLPFLPFQ</sequence>